<dbReference type="PANTHER" id="PTHR31027">
    <property type="entry name" value="NUCLEAR SEGREGATION PROTEIN BFR1"/>
    <property type="match status" value="1"/>
</dbReference>
<sequence>MASKKHKEKVTERAEETADEALANLSKAQYNDHFETHQSILQAKNSELTRLTEMLKNVREMKEPLGKVKATLQAEIVDANKAINAKSEEVTLIKQKLRYHSERQINENIERLEYQLRNNNFKPREEQKILDEISMLQRSKKTLREYEVKQTLL</sequence>
<dbReference type="PANTHER" id="PTHR31027:SF2">
    <property type="entry name" value="LEBERCILIN DOMAIN-CONTAINING PROTEIN"/>
    <property type="match status" value="1"/>
</dbReference>
<accession>A0AAN8XIG8</accession>
<dbReference type="AlphaFoldDB" id="A0AAN8XIG8"/>
<evidence type="ECO:0000313" key="3">
    <source>
        <dbReference type="Proteomes" id="UP001381693"/>
    </source>
</evidence>
<dbReference type="GO" id="GO:1990904">
    <property type="term" value="C:ribonucleoprotein complex"/>
    <property type="evidence" value="ECO:0007669"/>
    <property type="project" value="TreeGrafter"/>
</dbReference>
<organism evidence="2 3">
    <name type="scientific">Halocaridina rubra</name>
    <name type="common">Hawaiian red shrimp</name>
    <dbReference type="NCBI Taxonomy" id="373956"/>
    <lineage>
        <taxon>Eukaryota</taxon>
        <taxon>Metazoa</taxon>
        <taxon>Ecdysozoa</taxon>
        <taxon>Arthropoda</taxon>
        <taxon>Crustacea</taxon>
        <taxon>Multicrustacea</taxon>
        <taxon>Malacostraca</taxon>
        <taxon>Eumalacostraca</taxon>
        <taxon>Eucarida</taxon>
        <taxon>Decapoda</taxon>
        <taxon>Pleocyemata</taxon>
        <taxon>Caridea</taxon>
        <taxon>Atyoidea</taxon>
        <taxon>Atyidae</taxon>
        <taxon>Halocaridina</taxon>
    </lineage>
</organism>
<name>A0AAN8XIG8_HALRR</name>
<dbReference type="Proteomes" id="UP001381693">
    <property type="component" value="Unassembled WGS sequence"/>
</dbReference>
<dbReference type="EMBL" id="JAXCGZ010002318">
    <property type="protein sequence ID" value="KAK7084047.1"/>
    <property type="molecule type" value="Genomic_DNA"/>
</dbReference>
<dbReference type="GO" id="GO:0005783">
    <property type="term" value="C:endoplasmic reticulum"/>
    <property type="evidence" value="ECO:0007669"/>
    <property type="project" value="TreeGrafter"/>
</dbReference>
<evidence type="ECO:0000256" key="1">
    <source>
        <dbReference type="SAM" id="Coils"/>
    </source>
</evidence>
<dbReference type="InterPro" id="IPR039604">
    <property type="entry name" value="Bfr1"/>
</dbReference>
<dbReference type="GO" id="GO:0042175">
    <property type="term" value="C:nuclear outer membrane-endoplasmic reticulum membrane network"/>
    <property type="evidence" value="ECO:0007669"/>
    <property type="project" value="TreeGrafter"/>
</dbReference>
<feature type="coiled-coil region" evidence="1">
    <location>
        <begin position="11"/>
        <end position="89"/>
    </location>
</feature>
<comment type="caution">
    <text evidence="2">The sequence shown here is derived from an EMBL/GenBank/DDBJ whole genome shotgun (WGS) entry which is preliminary data.</text>
</comment>
<keyword evidence="1" id="KW-0175">Coiled coil</keyword>
<protein>
    <submittedName>
        <fullName evidence="2">Uncharacterized protein</fullName>
    </submittedName>
</protein>
<reference evidence="2 3" key="1">
    <citation type="submission" date="2023-11" db="EMBL/GenBank/DDBJ databases">
        <title>Halocaridina rubra genome assembly.</title>
        <authorList>
            <person name="Smith C."/>
        </authorList>
    </citation>
    <scope>NUCLEOTIDE SEQUENCE [LARGE SCALE GENOMIC DNA]</scope>
    <source>
        <strain evidence="2">EP-1</strain>
        <tissue evidence="2">Whole</tissue>
    </source>
</reference>
<dbReference type="GO" id="GO:0008298">
    <property type="term" value="P:intracellular mRNA localization"/>
    <property type="evidence" value="ECO:0007669"/>
    <property type="project" value="TreeGrafter"/>
</dbReference>
<gene>
    <name evidence="2" type="ORF">SK128_007584</name>
</gene>
<evidence type="ECO:0000313" key="2">
    <source>
        <dbReference type="EMBL" id="KAK7084047.1"/>
    </source>
</evidence>
<keyword evidence="3" id="KW-1185">Reference proteome</keyword>
<dbReference type="GO" id="GO:0003729">
    <property type="term" value="F:mRNA binding"/>
    <property type="evidence" value="ECO:0007669"/>
    <property type="project" value="TreeGrafter"/>
</dbReference>
<proteinExistence type="predicted"/>